<evidence type="ECO:0000313" key="2">
    <source>
        <dbReference type="Proteomes" id="UP000823388"/>
    </source>
</evidence>
<sequence length="482" mass="54269">MGNPESHSSSSAMASGCVPDIWQWIKRLPEQWRGGSYSLQICNSPSMNQSLNLVVSKHSESQPLNLSFSICTELHDPISLWSSNYSTLRSAPTTSLSAIFLHDIICGVVRYGPYSNSRSLFRLPNVQISEDSGKTFNLAFFTLAILVSIYEAPSNLRHEFIKNISAQLMRDEMRYAAKKLMLMLGSNAEELWMRSVNLGVTNWTMEGLRSGDGSPSPFTVFSYALFASRLWKVQVYCPVVAMIMEHPSRQTKDEKLLFSLNYQQLEGVIQFVYRVTIKENWIDVIVKVDKLRCDLVQLVSETLMARQGYGSDEKHCPSRVSLQLTPMAQPDILSVSVTPASIGSGVSTHEAVHLRPWKFERAVHGNTASLGWFLHDGAGGREVFSGEPRGLRLPRPRSWLRDRYTSPGRPSTRCGGAIFAGDEYGEGVCWRMRPAAAGKTVEWEVRATVWVTYWPNKKRTPPLHTETRMLEVRELLQLTVAE</sequence>
<accession>A0A8T0VEB6</accession>
<reference evidence="1 2" key="1">
    <citation type="submission" date="2020-05" db="EMBL/GenBank/DDBJ databases">
        <title>WGS assembly of Panicum virgatum.</title>
        <authorList>
            <person name="Lovell J.T."/>
            <person name="Jenkins J."/>
            <person name="Shu S."/>
            <person name="Juenger T.E."/>
            <person name="Schmutz J."/>
        </authorList>
    </citation>
    <scope>NUCLEOTIDE SEQUENCE [LARGE SCALE GENOMIC DNA]</scope>
    <source>
        <strain evidence="2">cv. AP13</strain>
    </source>
</reference>
<dbReference type="Proteomes" id="UP000823388">
    <property type="component" value="Chromosome 2N"/>
</dbReference>
<protein>
    <submittedName>
        <fullName evidence="1">Uncharacterized protein</fullName>
    </submittedName>
</protein>
<dbReference type="PANTHER" id="PTHR31439">
    <property type="entry name" value="EXPRESSED PROTEIN"/>
    <property type="match status" value="1"/>
</dbReference>
<dbReference type="OrthoDB" id="724026at2759"/>
<dbReference type="EMBL" id="CM029040">
    <property type="protein sequence ID" value="KAG2632707.1"/>
    <property type="molecule type" value="Genomic_DNA"/>
</dbReference>
<dbReference type="AlphaFoldDB" id="A0A8T0VEB6"/>
<proteinExistence type="predicted"/>
<comment type="caution">
    <text evidence="1">The sequence shown here is derived from an EMBL/GenBank/DDBJ whole genome shotgun (WGS) entry which is preliminary data.</text>
</comment>
<keyword evidence="2" id="KW-1185">Reference proteome</keyword>
<name>A0A8T0VEB6_PANVG</name>
<dbReference type="PANTHER" id="PTHR31439:SF3">
    <property type="entry name" value="OS07G0231800 PROTEIN"/>
    <property type="match status" value="1"/>
</dbReference>
<gene>
    <name evidence="1" type="ORF">PVAP13_2NG101400</name>
</gene>
<organism evidence="1 2">
    <name type="scientific">Panicum virgatum</name>
    <name type="common">Blackwell switchgrass</name>
    <dbReference type="NCBI Taxonomy" id="38727"/>
    <lineage>
        <taxon>Eukaryota</taxon>
        <taxon>Viridiplantae</taxon>
        <taxon>Streptophyta</taxon>
        <taxon>Embryophyta</taxon>
        <taxon>Tracheophyta</taxon>
        <taxon>Spermatophyta</taxon>
        <taxon>Magnoliopsida</taxon>
        <taxon>Liliopsida</taxon>
        <taxon>Poales</taxon>
        <taxon>Poaceae</taxon>
        <taxon>PACMAD clade</taxon>
        <taxon>Panicoideae</taxon>
        <taxon>Panicodae</taxon>
        <taxon>Paniceae</taxon>
        <taxon>Panicinae</taxon>
        <taxon>Panicum</taxon>
        <taxon>Panicum sect. Hiantes</taxon>
    </lineage>
</organism>
<evidence type="ECO:0000313" key="1">
    <source>
        <dbReference type="EMBL" id="KAG2632707.1"/>
    </source>
</evidence>